<sequence>MKYKYLTDNELFQRVANDDAAAYEILYNRYWEPLFLYAYKCLRLNAPAKDTVQDVFIGLWKRRGSLELSGSLRSYLFAAVRYEVLKSIAGPELTPLHDTQATMHLSAPADTDDRLHEKELKHLLAAAVERLPYKMRQVYTLSRHQHKTISEIARDLSLSEQTVKNQLSKALARLRTELREATLIPALVPGIIFFFNN</sequence>
<dbReference type="InterPro" id="IPR036388">
    <property type="entry name" value="WH-like_DNA-bd_sf"/>
</dbReference>
<name>A0A1M7MUG0_9BACT</name>
<evidence type="ECO:0000313" key="7">
    <source>
        <dbReference type="EMBL" id="SHM94773.1"/>
    </source>
</evidence>
<evidence type="ECO:0000256" key="3">
    <source>
        <dbReference type="ARBA" id="ARBA00023082"/>
    </source>
</evidence>
<dbReference type="STRING" id="1419482.SAMN05444266_1154"/>
<dbReference type="InterPro" id="IPR014284">
    <property type="entry name" value="RNA_pol_sigma-70_dom"/>
</dbReference>
<dbReference type="Gene3D" id="1.10.10.10">
    <property type="entry name" value="Winged helix-like DNA-binding domain superfamily/Winged helix DNA-binding domain"/>
    <property type="match status" value="1"/>
</dbReference>
<keyword evidence="3" id="KW-0731">Sigma factor</keyword>
<evidence type="ECO:0000256" key="4">
    <source>
        <dbReference type="ARBA" id="ARBA00023163"/>
    </source>
</evidence>
<accession>A0A1M7MUG0</accession>
<dbReference type="InterPro" id="IPR013325">
    <property type="entry name" value="RNA_pol_sigma_r2"/>
</dbReference>
<dbReference type="Proteomes" id="UP000184420">
    <property type="component" value="Unassembled WGS sequence"/>
</dbReference>
<dbReference type="OrthoDB" id="659948at2"/>
<evidence type="ECO:0000256" key="2">
    <source>
        <dbReference type="ARBA" id="ARBA00023015"/>
    </source>
</evidence>
<proteinExistence type="inferred from homology"/>
<dbReference type="Gene3D" id="1.10.1740.10">
    <property type="match status" value="1"/>
</dbReference>
<dbReference type="SUPFAM" id="SSF88659">
    <property type="entry name" value="Sigma3 and sigma4 domains of RNA polymerase sigma factors"/>
    <property type="match status" value="1"/>
</dbReference>
<dbReference type="EMBL" id="FRBL01000015">
    <property type="protein sequence ID" value="SHM94773.1"/>
    <property type="molecule type" value="Genomic_DNA"/>
</dbReference>
<dbReference type="GO" id="GO:0006352">
    <property type="term" value="P:DNA-templated transcription initiation"/>
    <property type="evidence" value="ECO:0007669"/>
    <property type="project" value="InterPro"/>
</dbReference>
<dbReference type="Pfam" id="PF08281">
    <property type="entry name" value="Sigma70_r4_2"/>
    <property type="match status" value="1"/>
</dbReference>
<dbReference type="InterPro" id="IPR013324">
    <property type="entry name" value="RNA_pol_sigma_r3/r4-like"/>
</dbReference>
<keyword evidence="2" id="KW-0805">Transcription regulation</keyword>
<evidence type="ECO:0000313" key="8">
    <source>
        <dbReference type="Proteomes" id="UP000184420"/>
    </source>
</evidence>
<evidence type="ECO:0000259" key="5">
    <source>
        <dbReference type="Pfam" id="PF04542"/>
    </source>
</evidence>
<dbReference type="AlphaFoldDB" id="A0A1M7MUG0"/>
<dbReference type="PANTHER" id="PTHR43133">
    <property type="entry name" value="RNA POLYMERASE ECF-TYPE SIGMA FACTO"/>
    <property type="match status" value="1"/>
</dbReference>
<feature type="domain" description="RNA polymerase sigma-70 region 2" evidence="5">
    <location>
        <begin position="26"/>
        <end position="88"/>
    </location>
</feature>
<dbReference type="GO" id="GO:0016987">
    <property type="term" value="F:sigma factor activity"/>
    <property type="evidence" value="ECO:0007669"/>
    <property type="project" value="UniProtKB-KW"/>
</dbReference>
<dbReference type="Pfam" id="PF04542">
    <property type="entry name" value="Sigma70_r2"/>
    <property type="match status" value="1"/>
</dbReference>
<reference evidence="7 8" key="1">
    <citation type="submission" date="2016-11" db="EMBL/GenBank/DDBJ databases">
        <authorList>
            <person name="Jaros S."/>
            <person name="Januszkiewicz K."/>
            <person name="Wedrychowicz H."/>
        </authorList>
    </citation>
    <scope>NUCLEOTIDE SEQUENCE [LARGE SCALE GENOMIC DNA]</scope>
    <source>
        <strain evidence="7 8">DSM 27406</strain>
    </source>
</reference>
<dbReference type="InterPro" id="IPR039425">
    <property type="entry name" value="RNA_pol_sigma-70-like"/>
</dbReference>
<dbReference type="PANTHER" id="PTHR43133:SF46">
    <property type="entry name" value="RNA POLYMERASE SIGMA-70 FACTOR ECF SUBFAMILY"/>
    <property type="match status" value="1"/>
</dbReference>
<protein>
    <submittedName>
        <fullName evidence="7">RNA polymerase sigma-70 factor, ECF subfamily</fullName>
    </submittedName>
</protein>
<evidence type="ECO:0000259" key="6">
    <source>
        <dbReference type="Pfam" id="PF08281"/>
    </source>
</evidence>
<gene>
    <name evidence="7" type="ORF">SAMN05444266_1154</name>
</gene>
<dbReference type="GO" id="GO:0003677">
    <property type="term" value="F:DNA binding"/>
    <property type="evidence" value="ECO:0007669"/>
    <property type="project" value="InterPro"/>
</dbReference>
<dbReference type="NCBIfam" id="TIGR02937">
    <property type="entry name" value="sigma70-ECF"/>
    <property type="match status" value="1"/>
</dbReference>
<dbReference type="InterPro" id="IPR013249">
    <property type="entry name" value="RNA_pol_sigma70_r4_t2"/>
</dbReference>
<evidence type="ECO:0000256" key="1">
    <source>
        <dbReference type="ARBA" id="ARBA00010641"/>
    </source>
</evidence>
<dbReference type="InterPro" id="IPR007627">
    <property type="entry name" value="RNA_pol_sigma70_r2"/>
</dbReference>
<comment type="similarity">
    <text evidence="1">Belongs to the sigma-70 factor family. ECF subfamily.</text>
</comment>
<dbReference type="RefSeq" id="WP_073087575.1">
    <property type="nucleotide sequence ID" value="NZ_FRBL01000015.1"/>
</dbReference>
<keyword evidence="4" id="KW-0804">Transcription</keyword>
<organism evidence="7 8">
    <name type="scientific">Chitinophaga jiangningensis</name>
    <dbReference type="NCBI Taxonomy" id="1419482"/>
    <lineage>
        <taxon>Bacteria</taxon>
        <taxon>Pseudomonadati</taxon>
        <taxon>Bacteroidota</taxon>
        <taxon>Chitinophagia</taxon>
        <taxon>Chitinophagales</taxon>
        <taxon>Chitinophagaceae</taxon>
        <taxon>Chitinophaga</taxon>
    </lineage>
</organism>
<feature type="domain" description="RNA polymerase sigma factor 70 region 4 type 2" evidence="6">
    <location>
        <begin position="123"/>
        <end position="174"/>
    </location>
</feature>
<keyword evidence="8" id="KW-1185">Reference proteome</keyword>
<dbReference type="SUPFAM" id="SSF88946">
    <property type="entry name" value="Sigma2 domain of RNA polymerase sigma factors"/>
    <property type="match status" value="1"/>
</dbReference>